<evidence type="ECO:0000259" key="9">
    <source>
        <dbReference type="PROSITE" id="PS50923"/>
    </source>
</evidence>
<evidence type="ECO:0000256" key="4">
    <source>
        <dbReference type="PROSITE-ProRule" id="PRU00196"/>
    </source>
</evidence>
<dbReference type="InterPro" id="IPR036772">
    <property type="entry name" value="SRCR-like_dom_sf"/>
</dbReference>
<gene>
    <name evidence="11" type="primary">LOC116307550</name>
</gene>
<dbReference type="InterPro" id="IPR035976">
    <property type="entry name" value="Sushi/SCR/CCP_sf"/>
</dbReference>
<evidence type="ECO:0000259" key="8">
    <source>
        <dbReference type="PROSITE" id="PS50287"/>
    </source>
</evidence>
<keyword evidence="1" id="KW-0433">Leucine-rich repeat</keyword>
<sequence length="1333" mass="150804">MEKFKTFLLKLATTYFIFVCYAKGVLSLSCSFDGGLCGWKNPENSTRTWLLNDGIHSSFIFTMQEENVAYLSSAKLVFPNFTGSGFLSFSYCQSGFSQLDLMIGKRKVISLESSIADDSICEWKYVTIPINSTQQQVCVEGSIPDYHSGIIALDDFIFLNNYANVCNPISGPVNSTMNCSLANNLGSVCTFQCMHGCHVIGSSRRRCLPNGKWSGIQPSCKPPQIRLKPVGKNVSHSVTSGNVQVLVNRSWGLVCREATLQIEMANVVCRSLGLGSQSNVVDFQDGKLENAWIVIKKCNGSERHILDCERSNIGRFSCPRKHVLHVICGHAFCPPNCKCSFASLAYEVKCGPPVTIDTLKNLPYYTTRLMFNNIDMSNISQHSFYKLEFLKYINLNNVSIDEIDKSVFMRQTGLEELFIDKNNMPRILEEVFPKKILFLRLRQDRISFIEQNAFESLEQLYELDLRYNNLKSLSFKLPLTDELNYLYVGHNLLWNDTYELLKGQTMLYVLDITSNHLTNLRAEIFEDVPYLILLFATKASIRQIEDMTFKNKFLLRLLFLDGNQLRQISSMTFHGADDLEYLSLTNNPLNVIAHDSFANLMYLRAIYLIKTNLHTIDIGSTFVAPTLTVVHSSQEILTGIEITALGAELLRSSGYSCKTVLSFQTICFPCDQGYYKMNAFDEDKCQMCPAGGFYQDAIAHVGEIVYGLGCKQCPAGSYVKPESAPGKTKESCSACLEGTNLKKLAGFRACPCLDNFYRLDRFGKCIECPLGYQCTNETVCLLPGFYWIWKNESSKEKYQNFTELLKEENMYDYDPNWRKFDENLPIPYMCPFIVSCKGGVDSMCSDGYKGPLCAICSKGYYRMFSGCNKCPTLYLLVGQCCAVAVVAGILVFAIIKDKKSNRANRRSVSDTVFSSFKIVIGFYQVTSGTLNAYSYIKWPAALTKLMKFADLVQLNIFKLVPLECLKQSIRLTPYAGLVVYISLDAMVILIAILYFFIQKAFTNINRDNKRLSKCKANCYRAVFLVIFITYPATCEKVFQVLPSSCHKVCDNEQGCSWYLQSDYSSKCFTSFYNKFVILAYFAILIPIGFPVATTFFLWKYCRNNGPEESDIEDEGSDKVHLAVMKKRCQDDAAGHEISAGMRFLYENYSEDCWYWEVIELVRKVIFTSVLVYSGQEGRLFLGVTAILSGFYAVYFAHTQPIPHLFDKWLHLGALMATMANQFMAMLLKIPAETVSTLVDVESDAIGITVMLMFANLFVVIIIVVPSQIPAPSRKVAVPLYRSETNVEFAMIYDMRKALRKVMTAPMRRLSMRKVGMTKTTTFQPAQERFLLGQ</sequence>
<keyword evidence="6" id="KW-0472">Membrane</keyword>
<dbReference type="PANTHER" id="PTHR45712">
    <property type="entry name" value="AGAP008170-PA"/>
    <property type="match status" value="1"/>
</dbReference>
<name>A0A6P8J1B2_ACTTE</name>
<evidence type="ECO:0000256" key="2">
    <source>
        <dbReference type="ARBA" id="ARBA00022737"/>
    </source>
</evidence>
<dbReference type="PANTHER" id="PTHR45712:SF22">
    <property type="entry name" value="INSULIN-LIKE GROWTH FACTOR-BINDING PROTEIN COMPLEX ACID LABILE SUBUNIT"/>
    <property type="match status" value="1"/>
</dbReference>
<dbReference type="InterPro" id="IPR003591">
    <property type="entry name" value="Leu-rich_rpt_typical-subtyp"/>
</dbReference>
<protein>
    <submittedName>
        <fullName evidence="11">Uncharacterized protein LOC116307550 isoform X1</fullName>
    </submittedName>
</protein>
<evidence type="ECO:0000256" key="5">
    <source>
        <dbReference type="PROSITE-ProRule" id="PRU00302"/>
    </source>
</evidence>
<dbReference type="Pfam" id="PF13855">
    <property type="entry name" value="LRR_8"/>
    <property type="match status" value="1"/>
</dbReference>
<dbReference type="Gene3D" id="3.10.250.10">
    <property type="entry name" value="SRCR-like domain"/>
    <property type="match status" value="1"/>
</dbReference>
<dbReference type="OrthoDB" id="1111193at2759"/>
<dbReference type="SUPFAM" id="SSF52058">
    <property type="entry name" value="L domain-like"/>
    <property type="match status" value="1"/>
</dbReference>
<feature type="transmembrane region" description="Helical" evidence="6">
    <location>
        <begin position="1017"/>
        <end position="1033"/>
    </location>
</feature>
<dbReference type="PROSITE" id="PS51450">
    <property type="entry name" value="LRR"/>
    <property type="match status" value="1"/>
</dbReference>
<feature type="disulfide bond" evidence="4">
    <location>
        <begin position="298"/>
        <end position="308"/>
    </location>
</feature>
<feature type="transmembrane region" description="Helical" evidence="6">
    <location>
        <begin position="977"/>
        <end position="997"/>
    </location>
</feature>
<keyword evidence="6" id="KW-0812">Transmembrane</keyword>
<dbReference type="SUPFAM" id="SSF57535">
    <property type="entry name" value="Complement control module/SCR domain"/>
    <property type="match status" value="1"/>
</dbReference>
<dbReference type="CDD" id="cd00033">
    <property type="entry name" value="CCP"/>
    <property type="match status" value="1"/>
</dbReference>
<dbReference type="PROSITE" id="PS50287">
    <property type="entry name" value="SRCR_2"/>
    <property type="match status" value="1"/>
</dbReference>
<dbReference type="Gene3D" id="3.80.10.10">
    <property type="entry name" value="Ribonuclease Inhibitor"/>
    <property type="match status" value="2"/>
</dbReference>
<reference evidence="11" key="1">
    <citation type="submission" date="2025-08" db="UniProtKB">
        <authorList>
            <consortium name="RefSeq"/>
        </authorList>
    </citation>
    <scope>IDENTIFICATION</scope>
    <source>
        <tissue evidence="11">Tentacle</tissue>
    </source>
</reference>
<dbReference type="Gene3D" id="2.60.120.200">
    <property type="match status" value="1"/>
</dbReference>
<keyword evidence="2" id="KW-0677">Repeat</keyword>
<proteinExistence type="predicted"/>
<dbReference type="SMART" id="SM01411">
    <property type="entry name" value="Ephrin_rec_like"/>
    <property type="match status" value="3"/>
</dbReference>
<dbReference type="PROSITE" id="PS50060">
    <property type="entry name" value="MAM_2"/>
    <property type="match status" value="1"/>
</dbReference>
<feature type="transmembrane region" description="Helical" evidence="6">
    <location>
        <begin position="1244"/>
        <end position="1264"/>
    </location>
</feature>
<dbReference type="SUPFAM" id="SSF56487">
    <property type="entry name" value="SRCR-like"/>
    <property type="match status" value="1"/>
</dbReference>
<feature type="transmembrane region" description="Helical" evidence="6">
    <location>
        <begin position="1075"/>
        <end position="1098"/>
    </location>
</feature>
<feature type="domain" description="MAM" evidence="7">
    <location>
        <begin position="28"/>
        <end position="168"/>
    </location>
</feature>
<dbReference type="GO" id="GO:0016020">
    <property type="term" value="C:membrane"/>
    <property type="evidence" value="ECO:0007669"/>
    <property type="project" value="InterPro"/>
</dbReference>
<comment type="caution">
    <text evidence="4">Lacks conserved residue(s) required for the propagation of feature annotation.</text>
</comment>
<dbReference type="SMART" id="SM00369">
    <property type="entry name" value="LRR_TYP"/>
    <property type="match status" value="4"/>
</dbReference>
<dbReference type="InterPro" id="IPR032675">
    <property type="entry name" value="LRR_dom_sf"/>
</dbReference>
<feature type="domain" description="Sushi" evidence="9">
    <location>
        <begin position="164"/>
        <end position="222"/>
    </location>
</feature>
<keyword evidence="3 4" id="KW-1015">Disulfide bond</keyword>
<dbReference type="Pfam" id="PF00629">
    <property type="entry name" value="MAM"/>
    <property type="match status" value="1"/>
</dbReference>
<organism evidence="10 11">
    <name type="scientific">Actinia tenebrosa</name>
    <name type="common">Australian red waratah sea anemone</name>
    <dbReference type="NCBI Taxonomy" id="6105"/>
    <lineage>
        <taxon>Eukaryota</taxon>
        <taxon>Metazoa</taxon>
        <taxon>Cnidaria</taxon>
        <taxon>Anthozoa</taxon>
        <taxon>Hexacorallia</taxon>
        <taxon>Actiniaria</taxon>
        <taxon>Actiniidae</taxon>
        <taxon>Actinia</taxon>
    </lineage>
</organism>
<feature type="domain" description="SRCR" evidence="8">
    <location>
        <begin position="225"/>
        <end position="329"/>
    </location>
</feature>
<evidence type="ECO:0000256" key="3">
    <source>
        <dbReference type="ARBA" id="ARBA00023157"/>
    </source>
</evidence>
<feature type="disulfide bond" evidence="5">
    <location>
        <begin position="193"/>
        <end position="220"/>
    </location>
</feature>
<dbReference type="Pfam" id="PF00530">
    <property type="entry name" value="SRCR"/>
    <property type="match status" value="1"/>
</dbReference>
<feature type="transmembrane region" description="Helical" evidence="6">
    <location>
        <begin position="1179"/>
        <end position="1196"/>
    </location>
</feature>
<dbReference type="Pfam" id="PF00084">
    <property type="entry name" value="Sushi"/>
    <property type="match status" value="1"/>
</dbReference>
<dbReference type="SUPFAM" id="SSF49899">
    <property type="entry name" value="Concanavalin A-like lectins/glucanases"/>
    <property type="match status" value="1"/>
</dbReference>
<dbReference type="InterPro" id="IPR013320">
    <property type="entry name" value="ConA-like_dom_sf"/>
</dbReference>
<evidence type="ECO:0000256" key="1">
    <source>
        <dbReference type="ARBA" id="ARBA00022614"/>
    </source>
</evidence>
<dbReference type="GO" id="GO:0005615">
    <property type="term" value="C:extracellular space"/>
    <property type="evidence" value="ECO:0007669"/>
    <property type="project" value="TreeGrafter"/>
</dbReference>
<dbReference type="InterPro" id="IPR050333">
    <property type="entry name" value="SLRP"/>
</dbReference>
<feature type="transmembrane region" description="Helical" evidence="6">
    <location>
        <begin position="916"/>
        <end position="936"/>
    </location>
</feature>
<dbReference type="Proteomes" id="UP000515163">
    <property type="component" value="Unplaced"/>
</dbReference>
<dbReference type="InterPro" id="IPR000436">
    <property type="entry name" value="Sushi_SCR_CCP_dom"/>
</dbReference>
<dbReference type="RefSeq" id="XP_031573691.1">
    <property type="nucleotide sequence ID" value="XM_031717831.1"/>
</dbReference>
<dbReference type="InterPro" id="IPR000998">
    <property type="entry name" value="MAM_dom"/>
</dbReference>
<dbReference type="SMART" id="SM00137">
    <property type="entry name" value="MAM"/>
    <property type="match status" value="1"/>
</dbReference>
<dbReference type="InParanoid" id="A0A6P8J1B2"/>
<dbReference type="KEGG" id="aten:116307550"/>
<feature type="transmembrane region" description="Helical" evidence="6">
    <location>
        <begin position="873"/>
        <end position="895"/>
    </location>
</feature>
<evidence type="ECO:0000313" key="10">
    <source>
        <dbReference type="Proteomes" id="UP000515163"/>
    </source>
</evidence>
<dbReference type="InterPro" id="IPR009030">
    <property type="entry name" value="Growth_fac_rcpt_cys_sf"/>
</dbReference>
<dbReference type="InterPro" id="IPR001611">
    <property type="entry name" value="Leu-rich_rpt"/>
</dbReference>
<dbReference type="SMART" id="SM00202">
    <property type="entry name" value="SR"/>
    <property type="match status" value="1"/>
</dbReference>
<dbReference type="Gene3D" id="2.10.70.10">
    <property type="entry name" value="Complement Module, domain 1"/>
    <property type="match status" value="1"/>
</dbReference>
<evidence type="ECO:0000259" key="7">
    <source>
        <dbReference type="PROSITE" id="PS50060"/>
    </source>
</evidence>
<dbReference type="SUPFAM" id="SSF57184">
    <property type="entry name" value="Growth factor receptor domain"/>
    <property type="match status" value="1"/>
</dbReference>
<dbReference type="GeneID" id="116307550"/>
<evidence type="ECO:0000256" key="6">
    <source>
        <dbReference type="SAM" id="Phobius"/>
    </source>
</evidence>
<dbReference type="PROSITE" id="PS50923">
    <property type="entry name" value="SUSHI"/>
    <property type="match status" value="1"/>
</dbReference>
<keyword evidence="10" id="KW-1185">Reference proteome</keyword>
<keyword evidence="6" id="KW-1133">Transmembrane helix</keyword>
<accession>A0A6P8J1B2</accession>
<dbReference type="SMART" id="SM00032">
    <property type="entry name" value="CCP"/>
    <property type="match status" value="1"/>
</dbReference>
<keyword evidence="5" id="KW-0768">Sushi</keyword>
<evidence type="ECO:0000313" key="11">
    <source>
        <dbReference type="RefSeq" id="XP_031573691.1"/>
    </source>
</evidence>
<dbReference type="InterPro" id="IPR001190">
    <property type="entry name" value="SRCR"/>
</dbReference>